<accession>A0A6A6Y7P3</accession>
<reference evidence="3" key="3">
    <citation type="submission" date="2025-04" db="UniProtKB">
        <authorList>
            <consortium name="RefSeq"/>
        </authorList>
    </citation>
    <scope>IDENTIFICATION</scope>
    <source>
        <strain evidence="3">CBS 304.34</strain>
    </source>
</reference>
<dbReference type="SUPFAM" id="SSF52047">
    <property type="entry name" value="RNI-like"/>
    <property type="match status" value="1"/>
</dbReference>
<organism evidence="1">
    <name type="scientific">Mytilinidion resinicola</name>
    <dbReference type="NCBI Taxonomy" id="574789"/>
    <lineage>
        <taxon>Eukaryota</taxon>
        <taxon>Fungi</taxon>
        <taxon>Dikarya</taxon>
        <taxon>Ascomycota</taxon>
        <taxon>Pezizomycotina</taxon>
        <taxon>Dothideomycetes</taxon>
        <taxon>Pleosporomycetidae</taxon>
        <taxon>Mytilinidiales</taxon>
        <taxon>Mytilinidiaceae</taxon>
        <taxon>Mytilinidion</taxon>
    </lineage>
</organism>
<gene>
    <name evidence="1 3" type="ORF">BDZ99DRAFT_467249</name>
</gene>
<reference evidence="3" key="2">
    <citation type="submission" date="2020-04" db="EMBL/GenBank/DDBJ databases">
        <authorList>
            <consortium name="NCBI Genome Project"/>
        </authorList>
    </citation>
    <scope>NUCLEOTIDE SEQUENCE</scope>
    <source>
        <strain evidence="3">CBS 304.34</strain>
    </source>
</reference>
<proteinExistence type="predicted"/>
<dbReference type="InterPro" id="IPR032675">
    <property type="entry name" value="LRR_dom_sf"/>
</dbReference>
<dbReference type="AlphaFoldDB" id="A0A6A6Y7P3"/>
<dbReference type="OrthoDB" id="10454332at2759"/>
<sequence length="502" mass="57034">MIGEIASWLSSPRDAAALSLTGKLFNKEMERRIYNSISLPIIDLDDTHWALLLRTFASRPDLAARVQKLELEIHYCTYTSCPGRCLPSYMPATGFSSIEDDTLVIKYPPGDSTRVSSQELQSLYAGKFCPAAQVLTLANLTPKLKHLSVAIDDSNQRLQSIFFMRSMREPTAECWQRLFRSVRPSLSYLESLSITGIGGLDGGIGVRYKHDFNDLSFFWNMPSLKTLRADGCDPYCRLEMDKFKPQTSSITKLVLHQTSVNLLQLSTLILSCQTLRSFTLCLNTWVMRQPLHRWREIIQVLEPAKDALEYLSLGWSLEDIDGDDTVEMCLLRVLPIKSLKHFSSLAHVRLPFRALFVEEHDEDDEEGPPYSVYPAPLEDILPPSLSILELNVEDSERRTTYEVASESFERLRQCAHDKLPKLTKVAAVGRNACTSEPTDREKDLVTFFKEIGVELDWNSGYGVDWHRFGHDFKIGNSEGILLPDYISSPILISDSDSEEYNW</sequence>
<evidence type="ECO:0000313" key="2">
    <source>
        <dbReference type="Proteomes" id="UP000504636"/>
    </source>
</evidence>
<dbReference type="Gene3D" id="3.80.10.10">
    <property type="entry name" value="Ribonuclease Inhibitor"/>
    <property type="match status" value="1"/>
</dbReference>
<dbReference type="GeneID" id="54461872"/>
<dbReference type="EMBL" id="MU003712">
    <property type="protein sequence ID" value="KAF2804553.1"/>
    <property type="molecule type" value="Genomic_DNA"/>
</dbReference>
<reference evidence="1 3" key="1">
    <citation type="journal article" date="2020" name="Stud. Mycol.">
        <title>101 Dothideomycetes genomes: a test case for predicting lifestyles and emergence of pathogens.</title>
        <authorList>
            <person name="Haridas S."/>
            <person name="Albert R."/>
            <person name="Binder M."/>
            <person name="Bloem J."/>
            <person name="Labutti K."/>
            <person name="Salamov A."/>
            <person name="Andreopoulos B."/>
            <person name="Baker S."/>
            <person name="Barry K."/>
            <person name="Bills G."/>
            <person name="Bluhm B."/>
            <person name="Cannon C."/>
            <person name="Castanera R."/>
            <person name="Culley D."/>
            <person name="Daum C."/>
            <person name="Ezra D."/>
            <person name="Gonzalez J."/>
            <person name="Henrissat B."/>
            <person name="Kuo A."/>
            <person name="Liang C."/>
            <person name="Lipzen A."/>
            <person name="Lutzoni F."/>
            <person name="Magnuson J."/>
            <person name="Mondo S."/>
            <person name="Nolan M."/>
            <person name="Ohm R."/>
            <person name="Pangilinan J."/>
            <person name="Park H.-J."/>
            <person name="Ramirez L."/>
            <person name="Alfaro M."/>
            <person name="Sun H."/>
            <person name="Tritt A."/>
            <person name="Yoshinaga Y."/>
            <person name="Zwiers L.-H."/>
            <person name="Turgeon B."/>
            <person name="Goodwin S."/>
            <person name="Spatafora J."/>
            <person name="Crous P."/>
            <person name="Grigoriev I."/>
        </authorList>
    </citation>
    <scope>NUCLEOTIDE SEQUENCE</scope>
    <source>
        <strain evidence="1 3">CBS 304.34</strain>
    </source>
</reference>
<dbReference type="Proteomes" id="UP000504636">
    <property type="component" value="Unplaced"/>
</dbReference>
<dbReference type="RefSeq" id="XP_033571517.1">
    <property type="nucleotide sequence ID" value="XM_033720979.1"/>
</dbReference>
<evidence type="ECO:0000313" key="3">
    <source>
        <dbReference type="RefSeq" id="XP_033571517.1"/>
    </source>
</evidence>
<evidence type="ECO:0000313" key="1">
    <source>
        <dbReference type="EMBL" id="KAF2804553.1"/>
    </source>
</evidence>
<keyword evidence="2" id="KW-1185">Reference proteome</keyword>
<protein>
    <submittedName>
        <fullName evidence="1 3">Uncharacterized protein</fullName>
    </submittedName>
</protein>
<name>A0A6A6Y7P3_9PEZI</name>